<dbReference type="SMART" id="SM00091">
    <property type="entry name" value="PAS"/>
    <property type="match status" value="2"/>
</dbReference>
<evidence type="ECO:0000256" key="1">
    <source>
        <dbReference type="ARBA" id="ARBA00004370"/>
    </source>
</evidence>
<dbReference type="CDD" id="cd00130">
    <property type="entry name" value="PAS"/>
    <property type="match status" value="2"/>
</dbReference>
<dbReference type="FunFam" id="1.10.287.950:FF:000001">
    <property type="entry name" value="Methyl-accepting chemotaxis sensory transducer"/>
    <property type="match status" value="1"/>
</dbReference>
<dbReference type="PROSITE" id="PS50885">
    <property type="entry name" value="HAMP"/>
    <property type="match status" value="1"/>
</dbReference>
<evidence type="ECO:0000259" key="6">
    <source>
        <dbReference type="PROSITE" id="PS50112"/>
    </source>
</evidence>
<comment type="similarity">
    <text evidence="3">Belongs to the methyl-accepting chemotaxis (MCP) protein family.</text>
</comment>
<dbReference type="Pfam" id="PF13426">
    <property type="entry name" value="PAS_9"/>
    <property type="match status" value="1"/>
</dbReference>
<dbReference type="GO" id="GO:0006935">
    <property type="term" value="P:chemotaxis"/>
    <property type="evidence" value="ECO:0007669"/>
    <property type="project" value="UniProtKB-KW"/>
</dbReference>
<dbReference type="PROSITE" id="PS50113">
    <property type="entry name" value="PAC"/>
    <property type="match status" value="1"/>
</dbReference>
<dbReference type="NCBIfam" id="TIGR00229">
    <property type="entry name" value="sensory_box"/>
    <property type="match status" value="2"/>
</dbReference>
<dbReference type="InterPro" id="IPR013656">
    <property type="entry name" value="PAS_4"/>
</dbReference>
<dbReference type="InterPro" id="IPR035965">
    <property type="entry name" value="PAS-like_dom_sf"/>
</dbReference>
<evidence type="ECO:0000313" key="9">
    <source>
        <dbReference type="EMBL" id="KAA3525295.1"/>
    </source>
</evidence>
<sequence length="565" mass="61543">MTFRNLLQANKLAEDINAISTSQAMIWFSPDGRVLEANENFCKALHYSLEEIVGKHHRMFCEDAIRNSPSYEIFWKELASGKFQSGQFRRQTKEQTDIWIQASYNPVFHNGKVVRILKIATDITRTRIAALDDENRIRAIDQSQAIIEFEPDGTISKANQNFLDAMNYSFAEIEGKHHRLFCDPEYTRTADYDNFWMRLRAGEFIADNFVRYGKGGKRVWIQAAYTPVFNSRGKVYKVIKVATDITSRMDAVDRIGDAISALANGDLTVAVTDHIDPALMKTRDDFNQAARSLEKTVAAIRHSAELLADNAKVIGAVSNDIAKNAESQAASVEETAAALDTITATVQDSASRATGASTLVTKTREHAKASGLIVNDATDAMNQIEGSSKEISNIIGVIDEIAFQTNLLALNAGVEAARAGEAGKGFAVVAQEVRELAQRSAGAAKHIKDLIATSTASVQRGVGLVFKTGSALTEISEQVQEIDHHVQAISQATGEQLQGIKEINAAVTIVDQSTQRNTSTVEEASAAAQELASEAEKLRDLIGGFKISGTTSPMTGRAVSSRRVA</sequence>
<evidence type="ECO:0000256" key="4">
    <source>
        <dbReference type="PROSITE-ProRule" id="PRU00284"/>
    </source>
</evidence>
<dbReference type="PROSITE" id="PS50111">
    <property type="entry name" value="CHEMOTAXIS_TRANSDUC_2"/>
    <property type="match status" value="1"/>
</dbReference>
<comment type="subcellular location">
    <subcellularLocation>
        <location evidence="1">Membrane</location>
    </subcellularLocation>
</comment>
<dbReference type="PANTHER" id="PTHR43531">
    <property type="entry name" value="PROTEIN ICFG"/>
    <property type="match status" value="1"/>
</dbReference>
<keyword evidence="2" id="KW-0145">Chemotaxis</keyword>
<evidence type="ECO:0000256" key="3">
    <source>
        <dbReference type="ARBA" id="ARBA00029447"/>
    </source>
</evidence>
<dbReference type="CDD" id="cd11386">
    <property type="entry name" value="MCP_signal"/>
    <property type="match status" value="1"/>
</dbReference>
<keyword evidence="4" id="KW-0807">Transducer</keyword>
<dbReference type="Pfam" id="PF08448">
    <property type="entry name" value="PAS_4"/>
    <property type="match status" value="1"/>
</dbReference>
<evidence type="ECO:0000259" key="8">
    <source>
        <dbReference type="PROSITE" id="PS50885"/>
    </source>
</evidence>
<dbReference type="InterPro" id="IPR004089">
    <property type="entry name" value="MCPsignal_dom"/>
</dbReference>
<feature type="domain" description="PAC" evidence="7">
    <location>
        <begin position="203"/>
        <end position="257"/>
    </location>
</feature>
<dbReference type="SUPFAM" id="SSF55785">
    <property type="entry name" value="PYP-like sensor domain (PAS domain)"/>
    <property type="match status" value="2"/>
</dbReference>
<dbReference type="SMART" id="SM00283">
    <property type="entry name" value="MA"/>
    <property type="match status" value="1"/>
</dbReference>
<proteinExistence type="inferred from homology"/>
<dbReference type="GeneID" id="78736743"/>
<comment type="caution">
    <text evidence="9">The sequence shown here is derived from an EMBL/GenBank/DDBJ whole genome shotgun (WGS) entry which is preliminary data.</text>
</comment>
<evidence type="ECO:0000256" key="2">
    <source>
        <dbReference type="ARBA" id="ARBA00022500"/>
    </source>
</evidence>
<dbReference type="InterPro" id="IPR051310">
    <property type="entry name" value="MCP_chemotaxis"/>
</dbReference>
<organism evidence="9 10">
    <name type="scientific">Agrobacterium vitis</name>
    <name type="common">Rhizobium vitis</name>
    <dbReference type="NCBI Taxonomy" id="373"/>
    <lineage>
        <taxon>Bacteria</taxon>
        <taxon>Pseudomonadati</taxon>
        <taxon>Pseudomonadota</taxon>
        <taxon>Alphaproteobacteria</taxon>
        <taxon>Hyphomicrobiales</taxon>
        <taxon>Rhizobiaceae</taxon>
        <taxon>Rhizobium/Agrobacterium group</taxon>
        <taxon>Agrobacterium</taxon>
    </lineage>
</organism>
<dbReference type="PROSITE" id="PS50112">
    <property type="entry name" value="PAS"/>
    <property type="match status" value="1"/>
</dbReference>
<dbReference type="SUPFAM" id="SSF58104">
    <property type="entry name" value="Methyl-accepting chemotaxis protein (MCP) signaling domain"/>
    <property type="match status" value="1"/>
</dbReference>
<dbReference type="PANTHER" id="PTHR43531:SF11">
    <property type="entry name" value="METHYL-ACCEPTING CHEMOTAXIS PROTEIN 3"/>
    <property type="match status" value="1"/>
</dbReference>
<accession>A0A368NKL3</accession>
<reference evidence="9 10" key="1">
    <citation type="submission" date="2018-08" db="EMBL/GenBank/DDBJ databases">
        <title>Genome sequencing of Agrobacterium vitis strain ICMP 10754.</title>
        <authorList>
            <person name="Visnovsky S.B."/>
            <person name="Pitman A.R."/>
        </authorList>
    </citation>
    <scope>NUCLEOTIDE SEQUENCE [LARGE SCALE GENOMIC DNA]</scope>
    <source>
        <strain evidence="9 10">ICMP 10754</strain>
    </source>
</reference>
<dbReference type="OrthoDB" id="9765776at2"/>
<dbReference type="InterPro" id="IPR000700">
    <property type="entry name" value="PAS-assoc_C"/>
</dbReference>
<evidence type="ECO:0000313" key="10">
    <source>
        <dbReference type="Proteomes" id="UP000436911"/>
    </source>
</evidence>
<protein>
    <submittedName>
        <fullName evidence="9">PAS domain-containing protein</fullName>
    </submittedName>
</protein>
<dbReference type="RefSeq" id="WP_060719858.1">
    <property type="nucleotide sequence ID" value="NZ_CP055265.1"/>
</dbReference>
<feature type="domain" description="PAS" evidence="6">
    <location>
        <begin position="8"/>
        <end position="55"/>
    </location>
</feature>
<dbReference type="InterPro" id="IPR000014">
    <property type="entry name" value="PAS"/>
</dbReference>
<dbReference type="AlphaFoldDB" id="A0A368NKL3"/>
<dbReference type="InterPro" id="IPR003660">
    <property type="entry name" value="HAMP_dom"/>
</dbReference>
<evidence type="ECO:0000259" key="7">
    <source>
        <dbReference type="PROSITE" id="PS50113"/>
    </source>
</evidence>
<dbReference type="GO" id="GO:0016020">
    <property type="term" value="C:membrane"/>
    <property type="evidence" value="ECO:0007669"/>
    <property type="project" value="UniProtKB-SubCell"/>
</dbReference>
<dbReference type="Pfam" id="PF00015">
    <property type="entry name" value="MCPsignal"/>
    <property type="match status" value="1"/>
</dbReference>
<dbReference type="GO" id="GO:0007165">
    <property type="term" value="P:signal transduction"/>
    <property type="evidence" value="ECO:0007669"/>
    <property type="project" value="UniProtKB-KW"/>
</dbReference>
<dbReference type="Gene3D" id="3.30.450.20">
    <property type="entry name" value="PAS domain"/>
    <property type="match status" value="2"/>
</dbReference>
<dbReference type="InterPro" id="IPR001610">
    <property type="entry name" value="PAC"/>
</dbReference>
<feature type="domain" description="HAMP" evidence="8">
    <location>
        <begin position="246"/>
        <end position="298"/>
    </location>
</feature>
<name>A0A368NKL3_AGRVI</name>
<dbReference type="Gene3D" id="1.10.287.950">
    <property type="entry name" value="Methyl-accepting chemotaxis protein"/>
    <property type="match status" value="1"/>
</dbReference>
<evidence type="ECO:0000259" key="5">
    <source>
        <dbReference type="PROSITE" id="PS50111"/>
    </source>
</evidence>
<dbReference type="Proteomes" id="UP000436911">
    <property type="component" value="Unassembled WGS sequence"/>
</dbReference>
<dbReference type="SMART" id="SM00086">
    <property type="entry name" value="PAC"/>
    <property type="match status" value="2"/>
</dbReference>
<dbReference type="EMBL" id="QUSG01000012">
    <property type="protein sequence ID" value="KAA3525295.1"/>
    <property type="molecule type" value="Genomic_DNA"/>
</dbReference>
<feature type="domain" description="Methyl-accepting transducer" evidence="5">
    <location>
        <begin position="303"/>
        <end position="532"/>
    </location>
</feature>
<gene>
    <name evidence="9" type="ORF">DXT89_18360</name>
</gene>